<sequence length="333" mass="38058">MRPNVTDKDRFCLMRTTSSPEVRSFLDRQPAHTKTDYHLLRNALIKEFADPESEQGLVAALETKQEHHIKVKALLDTGADITLMSTELFEEVQERTKKPNGVLKLRRCELNLQAYSHMGLQLKHVAPIHLTDLPKTRCDPGSHAHYRGVIPCCVCVIQQLYGLRHQHPQSQPQIQQILREADALHNEADHQGLKEVLYKYKDSFAKDSLDCGLTNIHTVRVPTNPNAPPTFMRQYKIPIVSYEPVQEIIDSMLEKGIIRPCNSTYSAPIWPVLKPNGKWRPTVDYRKLNQQVPLSRWPMTQLDQELPKIKGSMILSTVDVASGFWTIPVHPDD</sequence>
<dbReference type="SUPFAM" id="SSF50630">
    <property type="entry name" value="Acid proteases"/>
    <property type="match status" value="1"/>
</dbReference>
<dbReference type="InterPro" id="IPR021109">
    <property type="entry name" value="Peptidase_aspartic_dom_sf"/>
</dbReference>
<dbReference type="InterPro" id="IPR043128">
    <property type="entry name" value="Rev_trsase/Diguanyl_cyclase"/>
</dbReference>
<dbReference type="Gene3D" id="2.40.70.10">
    <property type="entry name" value="Acid Proteases"/>
    <property type="match status" value="1"/>
</dbReference>
<dbReference type="AlphaFoldDB" id="A0ABD0MEI2"/>
<proteinExistence type="predicted"/>
<keyword evidence="2" id="KW-0548">Nucleotidyltransferase</keyword>
<dbReference type="EMBL" id="JAMKFB020000714">
    <property type="protein sequence ID" value="KAL0148030.1"/>
    <property type="molecule type" value="Genomic_DNA"/>
</dbReference>
<dbReference type="InterPro" id="IPR043502">
    <property type="entry name" value="DNA/RNA_pol_sf"/>
</dbReference>
<protein>
    <recommendedName>
        <fullName evidence="6">Peptidase A2 domain-containing protein</fullName>
    </recommendedName>
</protein>
<dbReference type="InterPro" id="IPR050951">
    <property type="entry name" value="Retrovirus_Pol_polyprotein"/>
</dbReference>
<evidence type="ECO:0000313" key="7">
    <source>
        <dbReference type="EMBL" id="KAL0148030.1"/>
    </source>
</evidence>
<keyword evidence="3" id="KW-0540">Nuclease</keyword>
<feature type="domain" description="Peptidase A2" evidence="6">
    <location>
        <begin position="71"/>
        <end position="85"/>
    </location>
</feature>
<dbReference type="PANTHER" id="PTHR37984:SF5">
    <property type="entry name" value="PROTEIN NYNRIN-LIKE"/>
    <property type="match status" value="1"/>
</dbReference>
<evidence type="ECO:0000256" key="3">
    <source>
        <dbReference type="ARBA" id="ARBA00022722"/>
    </source>
</evidence>
<comment type="caution">
    <text evidence="7">The sequence shown here is derived from an EMBL/GenBank/DDBJ whole genome shotgun (WGS) entry which is preliminary data.</text>
</comment>
<dbReference type="Gene3D" id="3.10.10.10">
    <property type="entry name" value="HIV Type 1 Reverse Transcriptase, subunit A, domain 1"/>
    <property type="match status" value="1"/>
</dbReference>
<keyword evidence="8" id="KW-1185">Reference proteome</keyword>
<evidence type="ECO:0000256" key="2">
    <source>
        <dbReference type="ARBA" id="ARBA00022695"/>
    </source>
</evidence>
<evidence type="ECO:0000313" key="8">
    <source>
        <dbReference type="Proteomes" id="UP001529510"/>
    </source>
</evidence>
<dbReference type="PROSITE" id="PS50175">
    <property type="entry name" value="ASP_PROT_RETROV"/>
    <property type="match status" value="1"/>
</dbReference>
<dbReference type="InterPro" id="IPR001969">
    <property type="entry name" value="Aspartic_peptidase_AS"/>
</dbReference>
<keyword evidence="1" id="KW-0808">Transferase</keyword>
<organism evidence="7 8">
    <name type="scientific">Cirrhinus mrigala</name>
    <name type="common">Mrigala</name>
    <dbReference type="NCBI Taxonomy" id="683832"/>
    <lineage>
        <taxon>Eukaryota</taxon>
        <taxon>Metazoa</taxon>
        <taxon>Chordata</taxon>
        <taxon>Craniata</taxon>
        <taxon>Vertebrata</taxon>
        <taxon>Euteleostomi</taxon>
        <taxon>Actinopterygii</taxon>
        <taxon>Neopterygii</taxon>
        <taxon>Teleostei</taxon>
        <taxon>Ostariophysi</taxon>
        <taxon>Cypriniformes</taxon>
        <taxon>Cyprinidae</taxon>
        <taxon>Labeoninae</taxon>
        <taxon>Labeonini</taxon>
        <taxon>Cirrhinus</taxon>
    </lineage>
</organism>
<dbReference type="GO" id="GO:0004519">
    <property type="term" value="F:endonuclease activity"/>
    <property type="evidence" value="ECO:0007669"/>
    <property type="project" value="UniProtKB-KW"/>
</dbReference>
<dbReference type="InterPro" id="IPR001995">
    <property type="entry name" value="Peptidase_A2_cat"/>
</dbReference>
<dbReference type="SUPFAM" id="SSF56672">
    <property type="entry name" value="DNA/RNA polymerases"/>
    <property type="match status" value="1"/>
</dbReference>
<accession>A0ABD0MEI2</accession>
<reference evidence="7 8" key="1">
    <citation type="submission" date="2024-05" db="EMBL/GenBank/DDBJ databases">
        <title>Genome sequencing and assembly of Indian major carp, Cirrhinus mrigala (Hamilton, 1822).</title>
        <authorList>
            <person name="Mohindra V."/>
            <person name="Chowdhury L.M."/>
            <person name="Lal K."/>
            <person name="Jena J.K."/>
        </authorList>
    </citation>
    <scope>NUCLEOTIDE SEQUENCE [LARGE SCALE GENOMIC DNA]</scope>
    <source>
        <strain evidence="7">CM1030</strain>
        <tissue evidence="7">Blood</tissue>
    </source>
</reference>
<evidence type="ECO:0000256" key="4">
    <source>
        <dbReference type="ARBA" id="ARBA00022759"/>
    </source>
</evidence>
<dbReference type="PROSITE" id="PS00141">
    <property type="entry name" value="ASP_PROTEASE"/>
    <property type="match status" value="1"/>
</dbReference>
<keyword evidence="5" id="KW-0378">Hydrolase</keyword>
<evidence type="ECO:0000256" key="5">
    <source>
        <dbReference type="ARBA" id="ARBA00022801"/>
    </source>
</evidence>
<evidence type="ECO:0000259" key="6">
    <source>
        <dbReference type="PROSITE" id="PS50175"/>
    </source>
</evidence>
<evidence type="ECO:0000256" key="1">
    <source>
        <dbReference type="ARBA" id="ARBA00022679"/>
    </source>
</evidence>
<keyword evidence="4" id="KW-0255">Endonuclease</keyword>
<name>A0ABD0MEI2_CIRMR</name>
<dbReference type="PANTHER" id="PTHR37984">
    <property type="entry name" value="PROTEIN CBG26694"/>
    <property type="match status" value="1"/>
</dbReference>
<dbReference type="Proteomes" id="UP001529510">
    <property type="component" value="Unassembled WGS sequence"/>
</dbReference>
<gene>
    <name evidence="7" type="ORF">M9458_056645</name>
</gene>
<dbReference type="GO" id="GO:0016779">
    <property type="term" value="F:nucleotidyltransferase activity"/>
    <property type="evidence" value="ECO:0007669"/>
    <property type="project" value="UniProtKB-KW"/>
</dbReference>
<dbReference type="GO" id="GO:0016787">
    <property type="term" value="F:hydrolase activity"/>
    <property type="evidence" value="ECO:0007669"/>
    <property type="project" value="UniProtKB-KW"/>
</dbReference>
<dbReference type="Gene3D" id="3.30.70.270">
    <property type="match status" value="1"/>
</dbReference>